<organism evidence="1 2">
    <name type="scientific">Parascaris equorum</name>
    <name type="common">Equine roundworm</name>
    <dbReference type="NCBI Taxonomy" id="6256"/>
    <lineage>
        <taxon>Eukaryota</taxon>
        <taxon>Metazoa</taxon>
        <taxon>Ecdysozoa</taxon>
        <taxon>Nematoda</taxon>
        <taxon>Chromadorea</taxon>
        <taxon>Rhabditida</taxon>
        <taxon>Spirurina</taxon>
        <taxon>Ascaridomorpha</taxon>
        <taxon>Ascaridoidea</taxon>
        <taxon>Ascarididae</taxon>
        <taxon>Parascaris</taxon>
    </lineage>
</organism>
<evidence type="ECO:0000313" key="2">
    <source>
        <dbReference type="WBParaSite" id="PEQ_0001203401-mRNA-1"/>
    </source>
</evidence>
<dbReference type="WBParaSite" id="PEQ_0001203401-mRNA-1">
    <property type="protein sequence ID" value="PEQ_0001203401-mRNA-1"/>
    <property type="gene ID" value="PEQ_0001203401"/>
</dbReference>
<keyword evidence="1" id="KW-1185">Reference proteome</keyword>
<dbReference type="AlphaFoldDB" id="A0A914S4F2"/>
<evidence type="ECO:0000313" key="1">
    <source>
        <dbReference type="Proteomes" id="UP000887564"/>
    </source>
</evidence>
<accession>A0A914S4F2</accession>
<proteinExistence type="predicted"/>
<sequence>MKRPHASRINRSLHGFFLRHLESIETHQKVITWSLYLSTSNVNVIVHRFNCYKNVLIEIQQTVISVYWWSKQKKKLHYVKALYIVADHKVISGRAKKH</sequence>
<protein>
    <submittedName>
        <fullName evidence="2">Uncharacterized protein</fullName>
    </submittedName>
</protein>
<dbReference type="Proteomes" id="UP000887564">
    <property type="component" value="Unplaced"/>
</dbReference>
<name>A0A914S4F2_PAREQ</name>
<reference evidence="2" key="1">
    <citation type="submission" date="2022-11" db="UniProtKB">
        <authorList>
            <consortium name="WormBaseParasite"/>
        </authorList>
    </citation>
    <scope>IDENTIFICATION</scope>
</reference>